<evidence type="ECO:0000259" key="20">
    <source>
        <dbReference type="Pfam" id="PF07479"/>
    </source>
</evidence>
<evidence type="ECO:0000256" key="9">
    <source>
        <dbReference type="ARBA" id="ARBA00023264"/>
    </source>
</evidence>
<feature type="domain" description="Glycerol-3-phosphate dehydrogenase NAD-dependent N-terminal" evidence="19">
    <location>
        <begin position="8"/>
        <end position="163"/>
    </location>
</feature>
<feature type="domain" description="Glycerol-3-phosphate dehydrogenase NAD-dependent C-terminal" evidence="20">
    <location>
        <begin position="184"/>
        <end position="323"/>
    </location>
</feature>
<dbReference type="RefSeq" id="WP_091682669.1">
    <property type="nucleotide sequence ID" value="NZ_FOSN01000010.1"/>
</dbReference>
<dbReference type="GO" id="GO:0141153">
    <property type="term" value="F:glycerol-3-phosphate dehydrogenase (NADP+) activity"/>
    <property type="evidence" value="ECO:0007669"/>
    <property type="project" value="RHEA"/>
</dbReference>
<evidence type="ECO:0000256" key="18">
    <source>
        <dbReference type="RuleBase" id="RU000437"/>
    </source>
</evidence>
<keyword evidence="5 14" id="KW-0560">Oxidoreductase</keyword>
<organism evidence="21 22">
    <name type="scientific">Methylocapsa palsarum</name>
    <dbReference type="NCBI Taxonomy" id="1612308"/>
    <lineage>
        <taxon>Bacteria</taxon>
        <taxon>Pseudomonadati</taxon>
        <taxon>Pseudomonadota</taxon>
        <taxon>Alphaproteobacteria</taxon>
        <taxon>Hyphomicrobiales</taxon>
        <taxon>Beijerinckiaceae</taxon>
        <taxon>Methylocapsa</taxon>
    </lineage>
</organism>
<feature type="binding site" evidence="14">
    <location>
        <position position="140"/>
    </location>
    <ligand>
        <name>sn-glycerol 3-phosphate</name>
        <dbReference type="ChEBI" id="CHEBI:57597"/>
    </ligand>
</feature>
<dbReference type="InterPro" id="IPR008927">
    <property type="entry name" value="6-PGluconate_DH-like_C_sf"/>
</dbReference>
<feature type="binding site" evidence="14">
    <location>
        <position position="195"/>
    </location>
    <ligand>
        <name>sn-glycerol 3-phosphate</name>
        <dbReference type="ChEBI" id="CHEBI:57597"/>
    </ligand>
</feature>
<dbReference type="Pfam" id="PF01210">
    <property type="entry name" value="NAD_Gly3P_dh_N"/>
    <property type="match status" value="1"/>
</dbReference>
<protein>
    <recommendedName>
        <fullName evidence="12 14">Glycerol-3-phosphate dehydrogenase [NAD(P)+]</fullName>
        <ecNumber evidence="11 14">1.1.1.94</ecNumber>
    </recommendedName>
    <alternativeName>
        <fullName evidence="14">NAD(P)(+)-dependent glycerol-3-phosphate dehydrogenase</fullName>
    </alternativeName>
    <alternativeName>
        <fullName evidence="13 14">NAD(P)H-dependent dihydroxyacetone-phosphate reductase</fullName>
    </alternativeName>
</protein>
<keyword evidence="6 14" id="KW-0520">NAD</keyword>
<dbReference type="STRING" id="1612308.SAMN05444581_11012"/>
<dbReference type="GO" id="GO:0005975">
    <property type="term" value="P:carbohydrate metabolic process"/>
    <property type="evidence" value="ECO:0007669"/>
    <property type="project" value="InterPro"/>
</dbReference>
<evidence type="ECO:0000256" key="8">
    <source>
        <dbReference type="ARBA" id="ARBA00023209"/>
    </source>
</evidence>
<evidence type="ECO:0000256" key="5">
    <source>
        <dbReference type="ARBA" id="ARBA00023002"/>
    </source>
</evidence>
<feature type="binding site" evidence="14">
    <location>
        <position position="112"/>
    </location>
    <ligand>
        <name>NADPH</name>
        <dbReference type="ChEBI" id="CHEBI:57783"/>
    </ligand>
</feature>
<dbReference type="NCBIfam" id="NF000942">
    <property type="entry name" value="PRK00094.1-4"/>
    <property type="match status" value="1"/>
</dbReference>
<dbReference type="Gene3D" id="1.10.1040.10">
    <property type="entry name" value="N-(1-d-carboxylethyl)-l-norvaline Dehydrogenase, domain 2"/>
    <property type="match status" value="1"/>
</dbReference>
<dbReference type="GO" id="GO:0005829">
    <property type="term" value="C:cytosol"/>
    <property type="evidence" value="ECO:0007669"/>
    <property type="project" value="TreeGrafter"/>
</dbReference>
<feature type="binding site" evidence="14">
    <location>
        <position position="39"/>
    </location>
    <ligand>
        <name>NADPH</name>
        <dbReference type="ChEBI" id="CHEBI:57783"/>
    </ligand>
</feature>
<dbReference type="SUPFAM" id="SSF48179">
    <property type="entry name" value="6-phosphogluconate dehydrogenase C-terminal domain-like"/>
    <property type="match status" value="1"/>
</dbReference>
<evidence type="ECO:0000256" key="1">
    <source>
        <dbReference type="ARBA" id="ARBA00011009"/>
    </source>
</evidence>
<feature type="binding site" evidence="14">
    <location>
        <position position="17"/>
    </location>
    <ligand>
        <name>NADPH</name>
        <dbReference type="ChEBI" id="CHEBI:57783"/>
    </ligand>
</feature>
<dbReference type="GO" id="GO:0008654">
    <property type="term" value="P:phospholipid biosynthetic process"/>
    <property type="evidence" value="ECO:0007669"/>
    <property type="project" value="UniProtKB-KW"/>
</dbReference>
<keyword evidence="9 14" id="KW-1208">Phospholipid metabolism</keyword>
<evidence type="ECO:0000256" key="10">
    <source>
        <dbReference type="ARBA" id="ARBA00052716"/>
    </source>
</evidence>
<dbReference type="Pfam" id="PF07479">
    <property type="entry name" value="NAD_Gly3P_dh_C"/>
    <property type="match status" value="1"/>
</dbReference>
<keyword evidence="22" id="KW-1185">Reference proteome</keyword>
<feature type="binding site" evidence="14">
    <location>
        <position position="284"/>
    </location>
    <ligand>
        <name>NADPH</name>
        <dbReference type="ChEBI" id="CHEBI:57783"/>
    </ligand>
</feature>
<feature type="binding site" evidence="17">
    <location>
        <position position="144"/>
    </location>
    <ligand>
        <name>NAD(+)</name>
        <dbReference type="ChEBI" id="CHEBI:57540"/>
    </ligand>
</feature>
<reference evidence="21 22" key="1">
    <citation type="submission" date="2016-10" db="EMBL/GenBank/DDBJ databases">
        <authorList>
            <person name="de Groot N.N."/>
        </authorList>
    </citation>
    <scope>NUCLEOTIDE SEQUENCE [LARGE SCALE GENOMIC DNA]</scope>
    <source>
        <strain evidence="21 22">NE2</strain>
    </source>
</reference>
<dbReference type="EC" id="1.1.1.94" evidence="11 14"/>
<accession>A0A1I4AE14</accession>
<keyword evidence="3 14" id="KW-0547">Nucleotide-binding</keyword>
<evidence type="ECO:0000313" key="22">
    <source>
        <dbReference type="Proteomes" id="UP000198755"/>
    </source>
</evidence>
<evidence type="ECO:0000256" key="6">
    <source>
        <dbReference type="ARBA" id="ARBA00023027"/>
    </source>
</evidence>
<feature type="active site" description="Proton acceptor" evidence="14 15">
    <location>
        <position position="195"/>
    </location>
</feature>
<feature type="binding site" evidence="14">
    <location>
        <position position="248"/>
    </location>
    <ligand>
        <name>sn-glycerol 3-phosphate</name>
        <dbReference type="ChEBI" id="CHEBI:57597"/>
    </ligand>
</feature>
<evidence type="ECO:0000256" key="15">
    <source>
        <dbReference type="PIRSR" id="PIRSR000114-1"/>
    </source>
</evidence>
<evidence type="ECO:0000256" key="16">
    <source>
        <dbReference type="PIRSR" id="PIRSR000114-2"/>
    </source>
</evidence>
<dbReference type="GO" id="GO:0046167">
    <property type="term" value="P:glycerol-3-phosphate biosynthetic process"/>
    <property type="evidence" value="ECO:0007669"/>
    <property type="project" value="UniProtKB-UniRule"/>
</dbReference>
<comment type="caution">
    <text evidence="14">Lacks conserved residue(s) required for the propagation of feature annotation.</text>
</comment>
<feature type="binding site" evidence="14">
    <location>
        <position position="112"/>
    </location>
    <ligand>
        <name>sn-glycerol 3-phosphate</name>
        <dbReference type="ChEBI" id="CHEBI:57597"/>
    </ligand>
</feature>
<dbReference type="InterPro" id="IPR006168">
    <property type="entry name" value="G3P_DH_NAD-dep"/>
</dbReference>
<dbReference type="OrthoDB" id="9812273at2"/>
<name>A0A1I4AE14_9HYPH</name>
<dbReference type="PANTHER" id="PTHR11728">
    <property type="entry name" value="GLYCEROL-3-PHOSPHATE DEHYDROGENASE"/>
    <property type="match status" value="1"/>
</dbReference>
<evidence type="ECO:0000256" key="12">
    <source>
        <dbReference type="ARBA" id="ARBA00069372"/>
    </source>
</evidence>
<dbReference type="Gene3D" id="3.40.50.720">
    <property type="entry name" value="NAD(P)-binding Rossmann-like Domain"/>
    <property type="match status" value="1"/>
</dbReference>
<keyword evidence="8 14" id="KW-0594">Phospholipid biosynthesis</keyword>
<keyword evidence="14" id="KW-0963">Cytoplasm</keyword>
<feature type="binding site" evidence="14">
    <location>
        <position position="142"/>
    </location>
    <ligand>
        <name>sn-glycerol 3-phosphate</name>
        <dbReference type="ChEBI" id="CHEBI:57597"/>
    </ligand>
</feature>
<comment type="similarity">
    <text evidence="1 14 18">Belongs to the NAD-dependent glycerol-3-phosphate dehydrogenase family.</text>
</comment>
<keyword evidence="4 14" id="KW-0521">NADP</keyword>
<proteinExistence type="inferred from homology"/>
<feature type="binding site" evidence="14">
    <location>
        <position position="56"/>
    </location>
    <ligand>
        <name>NADPH</name>
        <dbReference type="ChEBI" id="CHEBI:57783"/>
    </ligand>
</feature>
<dbReference type="PRINTS" id="PR00077">
    <property type="entry name" value="GPDHDRGNASE"/>
</dbReference>
<feature type="binding site" evidence="16">
    <location>
        <position position="112"/>
    </location>
    <ligand>
        <name>substrate</name>
    </ligand>
</feature>
<dbReference type="HAMAP" id="MF_00394">
    <property type="entry name" value="NAD_Glyc3P_dehydrog"/>
    <property type="match status" value="1"/>
</dbReference>
<dbReference type="GO" id="GO:0006650">
    <property type="term" value="P:glycerophospholipid metabolic process"/>
    <property type="evidence" value="ECO:0007669"/>
    <property type="project" value="UniProtKB-UniRule"/>
</dbReference>
<feature type="binding site" evidence="17">
    <location>
        <position position="259"/>
    </location>
    <ligand>
        <name>NAD(+)</name>
        <dbReference type="ChEBI" id="CHEBI:57540"/>
    </ligand>
</feature>
<evidence type="ECO:0000256" key="14">
    <source>
        <dbReference type="HAMAP-Rule" id="MF_00394"/>
    </source>
</evidence>
<comment type="subcellular location">
    <subcellularLocation>
        <location evidence="14">Cytoplasm</location>
    </subcellularLocation>
</comment>
<dbReference type="NCBIfam" id="NF000940">
    <property type="entry name" value="PRK00094.1-2"/>
    <property type="match status" value="1"/>
</dbReference>
<dbReference type="GO" id="GO:0046168">
    <property type="term" value="P:glycerol-3-phosphate catabolic process"/>
    <property type="evidence" value="ECO:0007669"/>
    <property type="project" value="InterPro"/>
</dbReference>
<dbReference type="PANTHER" id="PTHR11728:SF1">
    <property type="entry name" value="GLYCEROL-3-PHOSPHATE DEHYDROGENASE [NAD(+)] 2, CHLOROPLASTIC"/>
    <property type="match status" value="1"/>
</dbReference>
<comment type="function">
    <text evidence="14">Catalyzes the reduction of the glycolytic intermediate dihydroxyacetone phosphate (DHAP) to sn-glycerol 3-phosphate (G3P), the key precursor for phospholipid synthesis.</text>
</comment>
<evidence type="ECO:0000256" key="13">
    <source>
        <dbReference type="ARBA" id="ARBA00080511"/>
    </source>
</evidence>
<evidence type="ECO:0000256" key="17">
    <source>
        <dbReference type="PIRSR" id="PIRSR000114-3"/>
    </source>
</evidence>
<gene>
    <name evidence="14" type="primary">gpsA</name>
    <name evidence="21" type="ORF">SAMN05444581_11012</name>
</gene>
<feature type="binding site" evidence="14">
    <location>
        <position position="282"/>
    </location>
    <ligand>
        <name>NADPH</name>
        <dbReference type="ChEBI" id="CHEBI:57783"/>
    </ligand>
</feature>
<dbReference type="GO" id="GO:0141152">
    <property type="term" value="F:glycerol-3-phosphate dehydrogenase (NAD+) activity"/>
    <property type="evidence" value="ECO:0007669"/>
    <property type="project" value="RHEA"/>
</dbReference>
<keyword evidence="7 14" id="KW-0443">Lipid metabolism</keyword>
<dbReference type="FunFam" id="3.40.50.720:FF:000019">
    <property type="entry name" value="Glycerol-3-phosphate dehydrogenase [NAD(P)+]"/>
    <property type="match status" value="1"/>
</dbReference>
<evidence type="ECO:0000256" key="2">
    <source>
        <dbReference type="ARBA" id="ARBA00022516"/>
    </source>
</evidence>
<comment type="catalytic activity">
    <reaction evidence="14">
        <text>sn-glycerol 3-phosphate + NAD(+) = dihydroxyacetone phosphate + NADH + H(+)</text>
        <dbReference type="Rhea" id="RHEA:11092"/>
        <dbReference type="ChEBI" id="CHEBI:15378"/>
        <dbReference type="ChEBI" id="CHEBI:57540"/>
        <dbReference type="ChEBI" id="CHEBI:57597"/>
        <dbReference type="ChEBI" id="CHEBI:57642"/>
        <dbReference type="ChEBI" id="CHEBI:57945"/>
        <dbReference type="EC" id="1.1.1.94"/>
    </reaction>
</comment>
<dbReference type="GO" id="GO:0051287">
    <property type="term" value="F:NAD binding"/>
    <property type="evidence" value="ECO:0007669"/>
    <property type="project" value="InterPro"/>
</dbReference>
<dbReference type="InterPro" id="IPR011128">
    <property type="entry name" value="G3P_DH_NAD-dep_N"/>
</dbReference>
<dbReference type="InterPro" id="IPR013328">
    <property type="entry name" value="6PGD_dom2"/>
</dbReference>
<feature type="binding site" evidence="14">
    <location>
        <position position="259"/>
    </location>
    <ligand>
        <name>NADPH</name>
        <dbReference type="ChEBI" id="CHEBI:57783"/>
    </ligand>
</feature>
<feature type="binding site" evidence="14">
    <location>
        <position position="258"/>
    </location>
    <ligand>
        <name>sn-glycerol 3-phosphate</name>
        <dbReference type="ChEBI" id="CHEBI:57597"/>
    </ligand>
</feature>
<dbReference type="EMBL" id="FOSN01000010">
    <property type="protein sequence ID" value="SFK54181.1"/>
    <property type="molecule type" value="Genomic_DNA"/>
</dbReference>
<feature type="binding site" evidence="14">
    <location>
        <position position="260"/>
    </location>
    <ligand>
        <name>sn-glycerol 3-phosphate</name>
        <dbReference type="ChEBI" id="CHEBI:57597"/>
    </ligand>
</feature>
<feature type="binding site" evidence="17">
    <location>
        <begin position="13"/>
        <end position="18"/>
    </location>
    <ligand>
        <name>NAD(+)</name>
        <dbReference type="ChEBI" id="CHEBI:57540"/>
    </ligand>
</feature>
<evidence type="ECO:0000256" key="11">
    <source>
        <dbReference type="ARBA" id="ARBA00066687"/>
    </source>
</evidence>
<feature type="binding site" evidence="14">
    <location>
        <position position="144"/>
    </location>
    <ligand>
        <name>NADPH</name>
        <dbReference type="ChEBI" id="CHEBI:57783"/>
    </ligand>
</feature>
<dbReference type="InterPro" id="IPR036291">
    <property type="entry name" value="NAD(P)-bd_dom_sf"/>
</dbReference>
<sequence length="339" mass="34412">MVTEGIRQIAVLGGGAWGTALANLAARAQPSVQVALWARNASHVEEMSATGVNARYLPGVPLLSNIRPTADLADTSNADVILAVVPAQTLRSTLEALAAHIKPGAPIIICAKGIEHSSGLFLSEVAASILPDHPPAVLSGPSFASDVASGLPTAVTLAALDGELAAELASLLSTPWFRLYSSTDLRGAEIGGAAKNVLAIANGVAAGRGLGASAGAALLARGFAELSRFGIALGAEPKTLMGLSGLGDLVLTCTSPMSRNFSLGVSLGRGMTLEEATQRSGLTEGVHTCGVLVDLANAKRVDMPIASAVDAVLAEQITIDEAIAALMTRPSKAEFGEIR</sequence>
<dbReference type="UniPathway" id="UPA00940"/>
<evidence type="ECO:0000256" key="7">
    <source>
        <dbReference type="ARBA" id="ARBA00023098"/>
    </source>
</evidence>
<evidence type="ECO:0000259" key="19">
    <source>
        <dbReference type="Pfam" id="PF01210"/>
    </source>
</evidence>
<comment type="pathway">
    <text evidence="14">Membrane lipid metabolism; glycerophospholipid metabolism.</text>
</comment>
<feature type="binding site" evidence="16">
    <location>
        <begin position="259"/>
        <end position="260"/>
    </location>
    <ligand>
        <name>substrate</name>
    </ligand>
</feature>
<evidence type="ECO:0000256" key="4">
    <source>
        <dbReference type="ARBA" id="ARBA00022857"/>
    </source>
</evidence>
<evidence type="ECO:0000313" key="21">
    <source>
        <dbReference type="EMBL" id="SFK54181.1"/>
    </source>
</evidence>
<keyword evidence="2 14" id="KW-0444">Lipid biosynthesis</keyword>
<dbReference type="Proteomes" id="UP000198755">
    <property type="component" value="Unassembled WGS sequence"/>
</dbReference>
<feature type="binding site" evidence="14">
    <location>
        <position position="259"/>
    </location>
    <ligand>
        <name>sn-glycerol 3-phosphate</name>
        <dbReference type="ChEBI" id="CHEBI:57597"/>
    </ligand>
</feature>
<dbReference type="AlphaFoldDB" id="A0A1I4AE14"/>
<comment type="catalytic activity">
    <reaction evidence="10">
        <text>sn-glycerol 3-phosphate + NADP(+) = dihydroxyacetone phosphate + NADPH + H(+)</text>
        <dbReference type="Rhea" id="RHEA:11096"/>
        <dbReference type="ChEBI" id="CHEBI:15378"/>
        <dbReference type="ChEBI" id="CHEBI:57597"/>
        <dbReference type="ChEBI" id="CHEBI:57642"/>
        <dbReference type="ChEBI" id="CHEBI:57783"/>
        <dbReference type="ChEBI" id="CHEBI:58349"/>
        <dbReference type="EC" id="1.1.1.94"/>
    </reaction>
    <physiologicalReaction direction="right-to-left" evidence="10">
        <dbReference type="Rhea" id="RHEA:11098"/>
    </physiologicalReaction>
</comment>
<dbReference type="InterPro" id="IPR006109">
    <property type="entry name" value="G3P_DH_NAD-dep_C"/>
</dbReference>
<dbReference type="FunFam" id="1.10.1040.10:FF:000001">
    <property type="entry name" value="Glycerol-3-phosphate dehydrogenase [NAD(P)+]"/>
    <property type="match status" value="1"/>
</dbReference>
<dbReference type="PROSITE" id="PS00957">
    <property type="entry name" value="NAD_G3PDH"/>
    <property type="match status" value="1"/>
</dbReference>
<evidence type="ECO:0000256" key="3">
    <source>
        <dbReference type="ARBA" id="ARBA00022741"/>
    </source>
</evidence>
<dbReference type="SUPFAM" id="SSF51735">
    <property type="entry name" value="NAD(P)-binding Rossmann-fold domains"/>
    <property type="match status" value="1"/>
</dbReference>
<dbReference type="PIRSF" id="PIRSF000114">
    <property type="entry name" value="Glycerol-3-P_dh"/>
    <property type="match status" value="1"/>
</dbReference>